<evidence type="ECO:0000259" key="6">
    <source>
        <dbReference type="PROSITE" id="PS50262"/>
    </source>
</evidence>
<keyword evidence="4 5" id="KW-0472">Membrane</keyword>
<name>A0ABM0K0R1_APLCA</name>
<dbReference type="PROSITE" id="PS50262">
    <property type="entry name" value="G_PROTEIN_RECEP_F1_2"/>
    <property type="match status" value="1"/>
</dbReference>
<evidence type="ECO:0000256" key="1">
    <source>
        <dbReference type="ARBA" id="ARBA00004370"/>
    </source>
</evidence>
<accession>A0ABM0K0R1</accession>
<dbReference type="RefSeq" id="XP_005106038.1">
    <property type="nucleotide sequence ID" value="XM_005105981.1"/>
</dbReference>
<keyword evidence="3 5" id="KW-1133">Transmembrane helix</keyword>
<dbReference type="SUPFAM" id="SSF81321">
    <property type="entry name" value="Family A G protein-coupled receptor-like"/>
    <property type="match status" value="1"/>
</dbReference>
<evidence type="ECO:0000313" key="8">
    <source>
        <dbReference type="RefSeq" id="XP_005106038.1"/>
    </source>
</evidence>
<dbReference type="Proteomes" id="UP000694888">
    <property type="component" value="Unplaced"/>
</dbReference>
<feature type="transmembrane region" description="Helical" evidence="5">
    <location>
        <begin position="85"/>
        <end position="104"/>
    </location>
</feature>
<protein>
    <submittedName>
        <fullName evidence="8">Uncharacterized protein LOC101861532</fullName>
    </submittedName>
</protein>
<evidence type="ECO:0000256" key="3">
    <source>
        <dbReference type="ARBA" id="ARBA00022989"/>
    </source>
</evidence>
<gene>
    <name evidence="8" type="primary">LOC101861532</name>
</gene>
<evidence type="ECO:0000313" key="7">
    <source>
        <dbReference type="Proteomes" id="UP000694888"/>
    </source>
</evidence>
<sequence>MAGLSISDLCSLVTMLWQTICSNPLFYMSEFLFDAADVMFFTGSVPRVLFSKVTSFITAFFAFERCLCIALPLKVRVIITPLKTKFIIVSIYALMILIPTPYYVGFRLGHEIRRCTIYLTYLYGVPTTAGSDRPPD</sequence>
<dbReference type="GeneID" id="101861532"/>
<evidence type="ECO:0000256" key="2">
    <source>
        <dbReference type="ARBA" id="ARBA00022692"/>
    </source>
</evidence>
<reference evidence="8" key="1">
    <citation type="submission" date="2025-08" db="UniProtKB">
        <authorList>
            <consortium name="RefSeq"/>
        </authorList>
    </citation>
    <scope>IDENTIFICATION</scope>
</reference>
<organism evidence="7 8">
    <name type="scientific">Aplysia californica</name>
    <name type="common">California sea hare</name>
    <dbReference type="NCBI Taxonomy" id="6500"/>
    <lineage>
        <taxon>Eukaryota</taxon>
        <taxon>Metazoa</taxon>
        <taxon>Spiralia</taxon>
        <taxon>Lophotrochozoa</taxon>
        <taxon>Mollusca</taxon>
        <taxon>Gastropoda</taxon>
        <taxon>Heterobranchia</taxon>
        <taxon>Euthyneura</taxon>
        <taxon>Tectipleura</taxon>
        <taxon>Aplysiida</taxon>
        <taxon>Aplysioidea</taxon>
        <taxon>Aplysiidae</taxon>
        <taxon>Aplysia</taxon>
    </lineage>
</organism>
<evidence type="ECO:0000256" key="5">
    <source>
        <dbReference type="SAM" id="Phobius"/>
    </source>
</evidence>
<proteinExistence type="predicted"/>
<keyword evidence="7" id="KW-1185">Reference proteome</keyword>
<keyword evidence="2 5" id="KW-0812">Transmembrane</keyword>
<evidence type="ECO:0000256" key="4">
    <source>
        <dbReference type="ARBA" id="ARBA00023136"/>
    </source>
</evidence>
<dbReference type="InterPro" id="IPR017452">
    <property type="entry name" value="GPCR_Rhodpsn_7TM"/>
</dbReference>
<comment type="subcellular location">
    <subcellularLocation>
        <location evidence="1">Membrane</location>
    </subcellularLocation>
</comment>
<feature type="domain" description="G-protein coupled receptors family 1 profile" evidence="6">
    <location>
        <begin position="1"/>
        <end position="136"/>
    </location>
</feature>
<dbReference type="Gene3D" id="1.20.1070.10">
    <property type="entry name" value="Rhodopsin 7-helix transmembrane proteins"/>
    <property type="match status" value="1"/>
</dbReference>